<evidence type="ECO:0000313" key="3">
    <source>
        <dbReference type="Proteomes" id="UP000030687"/>
    </source>
</evidence>
<evidence type="ECO:0000256" key="1">
    <source>
        <dbReference type="SAM" id="Phobius"/>
    </source>
</evidence>
<keyword evidence="3" id="KW-1185">Reference proteome</keyword>
<name>V4SCN4_CITCL</name>
<dbReference type="Proteomes" id="UP000030687">
    <property type="component" value="Unassembled WGS sequence"/>
</dbReference>
<reference evidence="2 3" key="1">
    <citation type="submission" date="2013-10" db="EMBL/GenBank/DDBJ databases">
        <authorList>
            <consortium name="International Citrus Genome Consortium"/>
            <person name="Jenkins J."/>
            <person name="Schmutz J."/>
            <person name="Prochnik S."/>
            <person name="Rokhsar D."/>
            <person name="Gmitter F."/>
            <person name="Ollitrault P."/>
            <person name="Machado M."/>
            <person name="Talon M."/>
            <person name="Wincker P."/>
            <person name="Jaillon O."/>
            <person name="Morgante M."/>
        </authorList>
    </citation>
    <scope>NUCLEOTIDE SEQUENCE</scope>
    <source>
        <strain evidence="3">cv. Clemenules</strain>
    </source>
</reference>
<evidence type="ECO:0000313" key="2">
    <source>
        <dbReference type="EMBL" id="ESR34706.1"/>
    </source>
</evidence>
<dbReference type="EMBL" id="KI537036">
    <property type="protein sequence ID" value="ESR34706.1"/>
    <property type="molecule type" value="Genomic_DNA"/>
</dbReference>
<organism evidence="2 3">
    <name type="scientific">Citrus clementina</name>
    <name type="common">Clementine</name>
    <name type="synonym">Citrus deliciosa x Citrus sinensis</name>
    <dbReference type="NCBI Taxonomy" id="85681"/>
    <lineage>
        <taxon>Eukaryota</taxon>
        <taxon>Viridiplantae</taxon>
        <taxon>Streptophyta</taxon>
        <taxon>Embryophyta</taxon>
        <taxon>Tracheophyta</taxon>
        <taxon>Spermatophyta</taxon>
        <taxon>Magnoliopsida</taxon>
        <taxon>eudicotyledons</taxon>
        <taxon>Gunneridae</taxon>
        <taxon>Pentapetalae</taxon>
        <taxon>rosids</taxon>
        <taxon>malvids</taxon>
        <taxon>Sapindales</taxon>
        <taxon>Rutaceae</taxon>
        <taxon>Aurantioideae</taxon>
        <taxon>Citrus</taxon>
    </lineage>
</organism>
<sequence length="81" mass="9366">MQFLFAALPFALDFVADLGWLTRSVVAGHLALGWAWVGFWWHCCRYVRSNLSKYDQTSWCICLKWINFGSVLVLYKSQGCI</sequence>
<dbReference type="Gramene" id="ESR34706">
    <property type="protein sequence ID" value="ESR34706"/>
    <property type="gene ID" value="CICLE_v10006346mg"/>
</dbReference>
<keyword evidence="1" id="KW-1133">Transmembrane helix</keyword>
<keyword evidence="1" id="KW-0472">Membrane</keyword>
<proteinExistence type="predicted"/>
<dbReference type="KEGG" id="cic:CICLE_v10006346mg"/>
<dbReference type="InParanoid" id="V4SCN4"/>
<accession>V4SCN4</accession>
<feature type="transmembrane region" description="Helical" evidence="1">
    <location>
        <begin position="26"/>
        <end position="44"/>
    </location>
</feature>
<protein>
    <submittedName>
        <fullName evidence="2">Uncharacterized protein</fullName>
    </submittedName>
</protein>
<gene>
    <name evidence="2" type="ORF">CICLE_v10006346mg</name>
</gene>
<keyword evidence="1" id="KW-0812">Transmembrane</keyword>
<dbReference type="AlphaFoldDB" id="V4SCN4"/>